<gene>
    <name evidence="2" type="ORF">F2Q65_06695</name>
</gene>
<dbReference type="Gene3D" id="3.30.750.24">
    <property type="entry name" value="STAS domain"/>
    <property type="match status" value="1"/>
</dbReference>
<comment type="caution">
    <text evidence="2">The sequence shown here is derived from an EMBL/GenBank/DDBJ whole genome shotgun (WGS) entry which is preliminary data.</text>
</comment>
<dbReference type="EMBL" id="VWXX01000006">
    <property type="protein sequence ID" value="KAA6186047.1"/>
    <property type="molecule type" value="Genomic_DNA"/>
</dbReference>
<dbReference type="Proteomes" id="UP000322981">
    <property type="component" value="Unassembled WGS sequence"/>
</dbReference>
<organism evidence="2 3">
    <name type="scientific">Thiohalocapsa marina</name>
    <dbReference type="NCBI Taxonomy" id="424902"/>
    <lineage>
        <taxon>Bacteria</taxon>
        <taxon>Pseudomonadati</taxon>
        <taxon>Pseudomonadota</taxon>
        <taxon>Gammaproteobacteria</taxon>
        <taxon>Chromatiales</taxon>
        <taxon>Chromatiaceae</taxon>
        <taxon>Thiohalocapsa</taxon>
    </lineage>
</organism>
<evidence type="ECO:0000313" key="2">
    <source>
        <dbReference type="EMBL" id="KAA6186047.1"/>
    </source>
</evidence>
<accession>A0A5M8FMT1</accession>
<reference evidence="2 3" key="1">
    <citation type="submission" date="2019-09" db="EMBL/GenBank/DDBJ databases">
        <title>Whole-genome sequence of the purple sulfur bacterium Thiohalocapsa marina DSM 19078.</title>
        <authorList>
            <person name="Kyndt J.A."/>
            <person name="Meyer T.E."/>
        </authorList>
    </citation>
    <scope>NUCLEOTIDE SEQUENCE [LARGE SCALE GENOMIC DNA]</scope>
    <source>
        <strain evidence="2 3">DSM 19078</strain>
    </source>
</reference>
<dbReference type="RefSeq" id="WP_150091688.1">
    <property type="nucleotide sequence ID" value="NZ_JBFUOH010000112.1"/>
</dbReference>
<dbReference type="CDD" id="cd07043">
    <property type="entry name" value="STAS_anti-anti-sigma_factors"/>
    <property type="match status" value="1"/>
</dbReference>
<proteinExistence type="predicted"/>
<feature type="domain" description="MlaB-like STAS" evidence="1">
    <location>
        <begin position="41"/>
        <end position="116"/>
    </location>
</feature>
<dbReference type="AlphaFoldDB" id="A0A5M8FMT1"/>
<keyword evidence="3" id="KW-1185">Reference proteome</keyword>
<name>A0A5M8FMT1_9GAMM</name>
<evidence type="ECO:0000259" key="1">
    <source>
        <dbReference type="Pfam" id="PF13466"/>
    </source>
</evidence>
<dbReference type="SUPFAM" id="SSF52091">
    <property type="entry name" value="SpoIIaa-like"/>
    <property type="match status" value="1"/>
</dbReference>
<dbReference type="InterPro" id="IPR058548">
    <property type="entry name" value="MlaB-like_STAS"/>
</dbReference>
<protein>
    <submittedName>
        <fullName evidence="2">STAS domain-containing protein</fullName>
    </submittedName>
</protein>
<dbReference type="Pfam" id="PF13466">
    <property type="entry name" value="STAS_2"/>
    <property type="match status" value="1"/>
</dbReference>
<sequence length="135" mass="13876">MSDARTESGAEARIVETAPGRWRLSGNLGLDGVTALADQGRRLVAGVGQARDQLRDQAVSDAAEIRIDLAGVSHASSAAVALLLHWRQQVSAAGGRLQLQQVPDALARIAAFSNVDGLLGVGPVSQDDAGPMDGA</sequence>
<dbReference type="InterPro" id="IPR036513">
    <property type="entry name" value="STAS_dom_sf"/>
</dbReference>
<evidence type="ECO:0000313" key="3">
    <source>
        <dbReference type="Proteomes" id="UP000322981"/>
    </source>
</evidence>